<feature type="domain" description="PDZ" evidence="2">
    <location>
        <begin position="222"/>
        <end position="297"/>
    </location>
</feature>
<proteinExistence type="predicted"/>
<comment type="caution">
    <text evidence="3">The sequence shown here is derived from an EMBL/GenBank/DDBJ whole genome shotgun (WGS) entry which is preliminary data.</text>
</comment>
<organism evidence="3 4">
    <name type="scientific">Paragonimus skrjabini miyazakii</name>
    <dbReference type="NCBI Taxonomy" id="59628"/>
    <lineage>
        <taxon>Eukaryota</taxon>
        <taxon>Metazoa</taxon>
        <taxon>Spiralia</taxon>
        <taxon>Lophotrochozoa</taxon>
        <taxon>Platyhelminthes</taxon>
        <taxon>Trematoda</taxon>
        <taxon>Digenea</taxon>
        <taxon>Plagiorchiida</taxon>
        <taxon>Troglotremata</taxon>
        <taxon>Troglotrematidae</taxon>
        <taxon>Paragonimus</taxon>
    </lineage>
</organism>
<dbReference type="InterPro" id="IPR036034">
    <property type="entry name" value="PDZ_sf"/>
</dbReference>
<reference evidence="3" key="1">
    <citation type="submission" date="2019-07" db="EMBL/GenBank/DDBJ databases">
        <title>Annotation for the trematode Paragonimus miyazaki's.</title>
        <authorList>
            <person name="Choi Y.-J."/>
        </authorList>
    </citation>
    <scope>NUCLEOTIDE SEQUENCE</scope>
    <source>
        <strain evidence="3">Japan</strain>
    </source>
</reference>
<dbReference type="PANTHER" id="PTHR12345">
    <property type="entry name" value="SYNTENIN RELATED"/>
    <property type="match status" value="1"/>
</dbReference>
<gene>
    <name evidence="3" type="ORF">EG68_05516</name>
</gene>
<dbReference type="Gene3D" id="2.30.42.10">
    <property type="match status" value="2"/>
</dbReference>
<evidence type="ECO:0000313" key="3">
    <source>
        <dbReference type="EMBL" id="KAF7257972.1"/>
    </source>
</evidence>
<dbReference type="AlphaFoldDB" id="A0A8S9YTB0"/>
<dbReference type="PANTHER" id="PTHR12345:SF3">
    <property type="entry name" value="PDZ DOMAIN-CONTAINING PROTEIN"/>
    <property type="match status" value="1"/>
</dbReference>
<feature type="domain" description="PDZ" evidence="2">
    <location>
        <begin position="138"/>
        <end position="217"/>
    </location>
</feature>
<sequence>SPLVVSYIHLQSPTHSQFSVCKFRRLHCNCFILFEVMSLYPTFEDLKVDGLMQAQNQALINTQSNNPDAYGAIATYMGLDLNNFHYNEFGELVPGPPPSVSVTPATPPQQVAVCASGASGTIVTTSSSPGEIKHGVRRVVLCKDAKGKVGVQLVDVDNGVFVSFVRTGSPAAIAGLRFGDQLLSICDRVLAGHSGSKAMERIRKGPDNNIEVLVRDRPFERTVVVNKSSSGDLGISIDDGLIKAIHKDSSAARNGLLTDHQIVEVDGQNVLGLKDKQLKELLQRCGSSVRLTIVPHSIYKHMVKRLWKDQIRHEMDRSLPDA</sequence>
<keyword evidence="1" id="KW-0677">Repeat</keyword>
<keyword evidence="4" id="KW-1185">Reference proteome</keyword>
<name>A0A8S9YTB0_9TREM</name>
<protein>
    <recommendedName>
        <fullName evidence="2">PDZ domain-containing protein</fullName>
    </recommendedName>
</protein>
<dbReference type="PROSITE" id="PS50106">
    <property type="entry name" value="PDZ"/>
    <property type="match status" value="2"/>
</dbReference>
<dbReference type="InterPro" id="IPR041489">
    <property type="entry name" value="PDZ_6"/>
</dbReference>
<dbReference type="Proteomes" id="UP000822476">
    <property type="component" value="Unassembled WGS sequence"/>
</dbReference>
<dbReference type="EMBL" id="JTDE01002031">
    <property type="protein sequence ID" value="KAF7257972.1"/>
    <property type="molecule type" value="Genomic_DNA"/>
</dbReference>
<dbReference type="InterPro" id="IPR051230">
    <property type="entry name" value="APP-Binding"/>
</dbReference>
<dbReference type="InterPro" id="IPR001478">
    <property type="entry name" value="PDZ"/>
</dbReference>
<evidence type="ECO:0000256" key="1">
    <source>
        <dbReference type="ARBA" id="ARBA00022737"/>
    </source>
</evidence>
<dbReference type="Pfam" id="PF17820">
    <property type="entry name" value="PDZ_6"/>
    <property type="match status" value="1"/>
</dbReference>
<dbReference type="Pfam" id="PF00595">
    <property type="entry name" value="PDZ"/>
    <property type="match status" value="1"/>
</dbReference>
<accession>A0A8S9YTB0</accession>
<dbReference type="GO" id="GO:0005737">
    <property type="term" value="C:cytoplasm"/>
    <property type="evidence" value="ECO:0007669"/>
    <property type="project" value="TreeGrafter"/>
</dbReference>
<dbReference type="OrthoDB" id="10059177at2759"/>
<dbReference type="GO" id="GO:0005886">
    <property type="term" value="C:plasma membrane"/>
    <property type="evidence" value="ECO:0007669"/>
    <property type="project" value="TreeGrafter"/>
</dbReference>
<feature type="non-terminal residue" evidence="3">
    <location>
        <position position="322"/>
    </location>
</feature>
<dbReference type="SUPFAM" id="SSF50156">
    <property type="entry name" value="PDZ domain-like"/>
    <property type="match status" value="2"/>
</dbReference>
<evidence type="ECO:0000313" key="4">
    <source>
        <dbReference type="Proteomes" id="UP000822476"/>
    </source>
</evidence>
<dbReference type="SMART" id="SM00228">
    <property type="entry name" value="PDZ"/>
    <property type="match status" value="2"/>
</dbReference>
<evidence type="ECO:0000259" key="2">
    <source>
        <dbReference type="PROSITE" id="PS50106"/>
    </source>
</evidence>